<sequence length="1146" mass="126522">MASHADFDSAHDLLDLDIQTLRQFVEFFPNQGLAKVLTGYLSSGISKYPLAAPSSDQPDLSEGGVALTQDVPVTQEDCLVMMTEGILEAKNSPLAHCLLGDYYLSLEEHESAAEVTRKGLKLAAAEVKKTDLTFQRIRDALNSTLATALIYYQAPRNHPEAKQLFQAILKRKPQFTSALIGIGLVLEEEEEYVDAIEFLGQALRQDPSNGRIGAELAWCEALNGDYASGLEKLQEYLSFPQMDESKQRGRELRAQTLYRIGVCLWELNPTKASRRDRKGAYALFLDSIKANPNFAPAYTKLGIYYEEYSRDKKRARQCFQKAFELSPSELVAAERLARLFADGGEWDIVEVISQRVVDSGKVRPAPGSKRKGVSWPHSALGVVQMNKQEYTDSITSFLAALRISPDDYHSYVGLGESYHNSGRYNSASRAFNYAENPTDGVSMKKSGESWFTKYMLANVNRELGEFDEAITGYETVLAERSKEFGVSIALLQTLVEKAWRCIETGFFGEAVDSAIRAIAIATAIAEYKPDAFNLWKAVGDASSIFTWAQEKLSNYPAEAIGKLLTTEIEATAYDELRDVDSIGSGDLGHLSKPFDSNEPKAFLPRVLKASIMAQKRAIISSHGDVHAQAVAWYNLGWTEYRAHVCIEQEQEEQGLTTFLRAAIKCFKRAIELEAGNSEFWNSLGVITTTLNPKVAQHALVRSLHLNERSVRAWTNLGTLFLLQNDQELAHQAFSRAQSTDPDYALAWVGEGIVALLSGMTNEALLHFTHAFELSDSSPLLTKRQYSVSTFDHLITSPAASNDITQLIQPLFALNQLNLQVPYDIPHKHLAALFLERIGNNADAIQALTVICEIAEQEYEASESNSALARSALAKTDLARNLLASHDFDNAVSEAETALDLLAGDEEGILPATELAKTKLSARLTAGLAHYYLEDLDASIPYFRTSLEETNSNADINPDIICLLAEVLWAKGGDQEKDVAREQLFAAVEKWGRHVGVVTLLGVMTVLDEDIETMEAVKEDLEALRTDKELREEQLARVEKVLDAIALFTHKGDEQEVLNEVQRSVMLAPWKHVGWQDLAETSGDGYAATLARETARRNAPPAGTLTSAGLAKAFSSTGEVADSQRAIMMAPWNKTGWTALAEGLRAA</sequence>
<keyword evidence="6" id="KW-1185">Reference proteome</keyword>
<dbReference type="OrthoDB" id="421075at2759"/>
<feature type="repeat" description="TPR" evidence="3">
    <location>
        <begin position="374"/>
        <end position="407"/>
    </location>
</feature>
<keyword evidence="2 3" id="KW-0802">TPR repeat</keyword>
<dbReference type="InterPro" id="IPR011990">
    <property type="entry name" value="TPR-like_helical_dom_sf"/>
</dbReference>
<reference evidence="5" key="1">
    <citation type="journal article" date="2020" name="Stud. Mycol.">
        <title>101 Dothideomycetes genomes: a test case for predicting lifestyles and emergence of pathogens.</title>
        <authorList>
            <person name="Haridas S."/>
            <person name="Albert R."/>
            <person name="Binder M."/>
            <person name="Bloem J."/>
            <person name="Labutti K."/>
            <person name="Salamov A."/>
            <person name="Andreopoulos B."/>
            <person name="Baker S."/>
            <person name="Barry K."/>
            <person name="Bills G."/>
            <person name="Bluhm B."/>
            <person name="Cannon C."/>
            <person name="Castanera R."/>
            <person name="Culley D."/>
            <person name="Daum C."/>
            <person name="Ezra D."/>
            <person name="Gonzalez J."/>
            <person name="Henrissat B."/>
            <person name="Kuo A."/>
            <person name="Liang C."/>
            <person name="Lipzen A."/>
            <person name="Lutzoni F."/>
            <person name="Magnuson J."/>
            <person name="Mondo S."/>
            <person name="Nolan M."/>
            <person name="Ohm R."/>
            <person name="Pangilinan J."/>
            <person name="Park H.-J."/>
            <person name="Ramirez L."/>
            <person name="Alfaro M."/>
            <person name="Sun H."/>
            <person name="Tritt A."/>
            <person name="Yoshinaga Y."/>
            <person name="Zwiers L.-H."/>
            <person name="Turgeon B."/>
            <person name="Goodwin S."/>
            <person name="Spatafora J."/>
            <person name="Crous P."/>
            <person name="Grigoriev I."/>
        </authorList>
    </citation>
    <scope>NUCLEOTIDE SEQUENCE</scope>
    <source>
        <strain evidence="5">CBS 627.86</strain>
    </source>
</reference>
<dbReference type="Gene3D" id="1.25.40.10">
    <property type="entry name" value="Tetratricopeptide repeat domain"/>
    <property type="match status" value="5"/>
</dbReference>
<name>A0A6A5ZUU5_9PLEO</name>
<organism evidence="5 6">
    <name type="scientific">Lophiotrema nucula</name>
    <dbReference type="NCBI Taxonomy" id="690887"/>
    <lineage>
        <taxon>Eukaryota</taxon>
        <taxon>Fungi</taxon>
        <taxon>Dikarya</taxon>
        <taxon>Ascomycota</taxon>
        <taxon>Pezizomycotina</taxon>
        <taxon>Dothideomycetes</taxon>
        <taxon>Pleosporomycetidae</taxon>
        <taxon>Pleosporales</taxon>
        <taxon>Lophiotremataceae</taxon>
        <taxon>Lophiotrema</taxon>
    </lineage>
</organism>
<keyword evidence="1" id="KW-0677">Repeat</keyword>
<evidence type="ECO:0000256" key="2">
    <source>
        <dbReference type="ARBA" id="ARBA00022803"/>
    </source>
</evidence>
<dbReference type="PANTHER" id="PTHR15704:SF7">
    <property type="entry name" value="SUPERKILLER COMPLEX PROTEIN 3"/>
    <property type="match status" value="1"/>
</dbReference>
<dbReference type="SUPFAM" id="SSF48452">
    <property type="entry name" value="TPR-like"/>
    <property type="match status" value="3"/>
</dbReference>
<proteinExistence type="predicted"/>
<dbReference type="GO" id="GO:0006401">
    <property type="term" value="P:RNA catabolic process"/>
    <property type="evidence" value="ECO:0007669"/>
    <property type="project" value="InterPro"/>
</dbReference>
<evidence type="ECO:0000313" key="5">
    <source>
        <dbReference type="EMBL" id="KAF2122098.1"/>
    </source>
</evidence>
<dbReference type="GO" id="GO:0055087">
    <property type="term" value="C:Ski complex"/>
    <property type="evidence" value="ECO:0007669"/>
    <property type="project" value="InterPro"/>
</dbReference>
<dbReference type="AlphaFoldDB" id="A0A6A5ZUU5"/>
<dbReference type="PANTHER" id="PTHR15704">
    <property type="entry name" value="SUPERKILLER 3 PROTEIN-RELATED"/>
    <property type="match status" value="1"/>
</dbReference>
<feature type="coiled-coil region" evidence="4">
    <location>
        <begin position="1003"/>
        <end position="1040"/>
    </location>
</feature>
<dbReference type="InterPro" id="IPR039226">
    <property type="entry name" value="Ski3/TTC37"/>
</dbReference>
<evidence type="ECO:0008006" key="7">
    <source>
        <dbReference type="Google" id="ProtNLM"/>
    </source>
</evidence>
<dbReference type="EMBL" id="ML977311">
    <property type="protein sequence ID" value="KAF2122098.1"/>
    <property type="molecule type" value="Genomic_DNA"/>
</dbReference>
<feature type="repeat" description="TPR" evidence="3">
    <location>
        <begin position="710"/>
        <end position="743"/>
    </location>
</feature>
<evidence type="ECO:0000256" key="4">
    <source>
        <dbReference type="SAM" id="Coils"/>
    </source>
</evidence>
<dbReference type="InterPro" id="IPR019734">
    <property type="entry name" value="TPR_rpt"/>
</dbReference>
<evidence type="ECO:0000256" key="1">
    <source>
        <dbReference type="ARBA" id="ARBA00022737"/>
    </source>
</evidence>
<protein>
    <recommendedName>
        <fullName evidence="7">TPR-like protein</fullName>
    </recommendedName>
</protein>
<gene>
    <name evidence="5" type="ORF">BDV96DRAFT_640163</name>
</gene>
<dbReference type="Pfam" id="PF13432">
    <property type="entry name" value="TPR_16"/>
    <property type="match status" value="2"/>
</dbReference>
<dbReference type="Pfam" id="PF13181">
    <property type="entry name" value="TPR_8"/>
    <property type="match status" value="1"/>
</dbReference>
<dbReference type="PROSITE" id="PS50005">
    <property type="entry name" value="TPR"/>
    <property type="match status" value="3"/>
</dbReference>
<accession>A0A6A5ZUU5</accession>
<keyword evidence="4" id="KW-0175">Coiled coil</keyword>
<dbReference type="Proteomes" id="UP000799770">
    <property type="component" value="Unassembled WGS sequence"/>
</dbReference>
<dbReference type="SMART" id="SM00028">
    <property type="entry name" value="TPR"/>
    <property type="match status" value="11"/>
</dbReference>
<evidence type="ECO:0000313" key="6">
    <source>
        <dbReference type="Proteomes" id="UP000799770"/>
    </source>
</evidence>
<feature type="repeat" description="TPR" evidence="3">
    <location>
        <begin position="176"/>
        <end position="209"/>
    </location>
</feature>
<evidence type="ECO:0000256" key="3">
    <source>
        <dbReference type="PROSITE-ProRule" id="PRU00339"/>
    </source>
</evidence>